<dbReference type="InterPro" id="IPR026960">
    <property type="entry name" value="RVT-Znf"/>
</dbReference>
<name>A0A3P6AWZ2_BRAOL</name>
<dbReference type="EMBL" id="LR031872">
    <property type="protein sequence ID" value="VDC91494.1"/>
    <property type="molecule type" value="Genomic_DNA"/>
</dbReference>
<feature type="domain" description="Reverse transcriptase zinc-binding" evidence="1">
    <location>
        <begin position="50"/>
        <end position="144"/>
    </location>
</feature>
<sequence>MTVDSTGWDVRKVQEVIVEEDVGIILQIKFHRLRGDMARWGFSRNGIYDSKSGYRVLDSIQESTSEQPSALPPLEKQPWKDFWKTKTSPKLRHFLWRVMSGALAVKQQLSFWGIPLDPCCPLCHQGPESLCHMLFHCPMAKEVWNQSSLPLPQGGFSRNFVFLNIHYVLSCSKKRTLEPEVRLVFPWILWHIWKARNLFCFEQRRSDPIITMSLAIEEASVWLRLHSFLPSVRPEIVFEENDSMSLAQM</sequence>
<accession>A0A3P6AWZ2</accession>
<dbReference type="AlphaFoldDB" id="A0A3P6AWZ2"/>
<organism evidence="2">
    <name type="scientific">Brassica oleracea</name>
    <name type="common">Wild cabbage</name>
    <dbReference type="NCBI Taxonomy" id="3712"/>
    <lineage>
        <taxon>Eukaryota</taxon>
        <taxon>Viridiplantae</taxon>
        <taxon>Streptophyta</taxon>
        <taxon>Embryophyta</taxon>
        <taxon>Tracheophyta</taxon>
        <taxon>Spermatophyta</taxon>
        <taxon>Magnoliopsida</taxon>
        <taxon>eudicotyledons</taxon>
        <taxon>Gunneridae</taxon>
        <taxon>Pentapetalae</taxon>
        <taxon>rosids</taxon>
        <taxon>malvids</taxon>
        <taxon>Brassicales</taxon>
        <taxon>Brassicaceae</taxon>
        <taxon>Brassiceae</taxon>
        <taxon>Brassica</taxon>
    </lineage>
</organism>
<protein>
    <recommendedName>
        <fullName evidence="1">Reverse transcriptase zinc-binding domain-containing protein</fullName>
    </recommendedName>
</protein>
<evidence type="ECO:0000313" key="2">
    <source>
        <dbReference type="EMBL" id="VDC91494.1"/>
    </source>
</evidence>
<evidence type="ECO:0000259" key="1">
    <source>
        <dbReference type="Pfam" id="PF13966"/>
    </source>
</evidence>
<gene>
    <name evidence="2" type="ORF">BOLC3T15869H</name>
</gene>
<proteinExistence type="predicted"/>
<reference evidence="2" key="1">
    <citation type="submission" date="2018-11" db="EMBL/GenBank/DDBJ databases">
        <authorList>
            <consortium name="Genoscope - CEA"/>
            <person name="William W."/>
        </authorList>
    </citation>
    <scope>NUCLEOTIDE SEQUENCE</scope>
</reference>
<dbReference type="Pfam" id="PF13966">
    <property type="entry name" value="zf-RVT"/>
    <property type="match status" value="1"/>
</dbReference>